<reference evidence="15 16" key="1">
    <citation type="submission" date="2023-12" db="EMBL/GenBank/DDBJ databases">
        <title>Baltic Sea Cyanobacteria.</title>
        <authorList>
            <person name="Delbaje E."/>
            <person name="Fewer D.P."/>
            <person name="Shishido T.K."/>
        </authorList>
    </citation>
    <scope>NUCLEOTIDE SEQUENCE [LARGE SCALE GENOMIC DNA]</scope>
    <source>
        <strain evidence="15 16">UHCC 0139</strain>
    </source>
</reference>
<dbReference type="PRINTS" id="PR02008">
    <property type="entry name" value="RCMTFAMILY"/>
</dbReference>
<keyword evidence="9 13" id="KW-0694">RNA-binding</keyword>
<evidence type="ECO:0000256" key="10">
    <source>
        <dbReference type="ARBA" id="ARBA00030399"/>
    </source>
</evidence>
<accession>A0ABU5RUJ1</accession>
<feature type="active site" description="Nucleophile" evidence="13">
    <location>
        <position position="417"/>
    </location>
</feature>
<dbReference type="CDD" id="cd02440">
    <property type="entry name" value="AdoMet_MTases"/>
    <property type="match status" value="1"/>
</dbReference>
<dbReference type="GO" id="GO:0032259">
    <property type="term" value="P:methylation"/>
    <property type="evidence" value="ECO:0007669"/>
    <property type="project" value="UniProtKB-KW"/>
</dbReference>
<sequence length="475" mass="50638">MIRPGSPPIHASDVVPGLASRQLAWQVLQAVAAGAYADAALERELASLARAGGGLSPADRGLATEIAYGAIRQRLLLDAWIDALGKVSAQRQPPALRWLLHVGLYQLLFSDRVPAAAAVSTTVALAKRAGLAKLAPVVNGLLRSLLRRRERPAGGEPCLEPWAGLALPADPAAALALRRSLPPWLATGLLDWLPPERAEAFALACNAVPPLDLRVNGLRTSRQALLERFAAAGVAARALPGAPHGLTLLERVGDPRELPGYSEGLWCVQDRSAQAIAPLLDPRPGQRILDACAAPGGKSTHLAELIGDRGEVWALDRSEARLRRLDRNAERLGLTTIRSLAADATGLAELKPHWQGHFERILLDAPCSGLGTLARHPDARWRISPDAIDGLVTLQRQLLEAMLPLLAPGGRLLYATCTVEPRENGDLIASLLAARPDWTLLEERQWWPTPATAESGGGDGFYAALLRGPGVSPDD</sequence>
<dbReference type="RefSeq" id="WP_323305677.1">
    <property type="nucleotide sequence ID" value="NZ_JAYGHX010000005.1"/>
</dbReference>
<evidence type="ECO:0000256" key="12">
    <source>
        <dbReference type="ARBA" id="ARBA00047283"/>
    </source>
</evidence>
<organism evidence="15 16">
    <name type="scientific">Cyanobium gracile UHCC 0139</name>
    <dbReference type="NCBI Taxonomy" id="3110308"/>
    <lineage>
        <taxon>Bacteria</taxon>
        <taxon>Bacillati</taxon>
        <taxon>Cyanobacteriota</taxon>
        <taxon>Cyanophyceae</taxon>
        <taxon>Synechococcales</taxon>
        <taxon>Prochlorococcaceae</taxon>
        <taxon>Cyanobium</taxon>
    </lineage>
</organism>
<proteinExistence type="inferred from homology"/>
<keyword evidence="6 13" id="KW-0489">Methyltransferase</keyword>
<dbReference type="Pfam" id="PF01029">
    <property type="entry name" value="NusB"/>
    <property type="match status" value="1"/>
</dbReference>
<dbReference type="InterPro" id="IPR023267">
    <property type="entry name" value="RCMT"/>
</dbReference>
<evidence type="ECO:0000256" key="2">
    <source>
        <dbReference type="ARBA" id="ARBA00004496"/>
    </source>
</evidence>
<dbReference type="GO" id="GO:0008168">
    <property type="term" value="F:methyltransferase activity"/>
    <property type="evidence" value="ECO:0007669"/>
    <property type="project" value="UniProtKB-KW"/>
</dbReference>
<feature type="binding site" evidence="13">
    <location>
        <position position="364"/>
    </location>
    <ligand>
        <name>S-adenosyl-L-methionine</name>
        <dbReference type="ChEBI" id="CHEBI:59789"/>
    </ligand>
</feature>
<dbReference type="Proteomes" id="UP001304461">
    <property type="component" value="Unassembled WGS sequence"/>
</dbReference>
<comment type="catalytic activity">
    <reaction evidence="12">
        <text>cytidine(967) in 16S rRNA + S-adenosyl-L-methionine = 5-methylcytidine(967) in 16S rRNA + S-adenosyl-L-homocysteine + H(+)</text>
        <dbReference type="Rhea" id="RHEA:42748"/>
        <dbReference type="Rhea" id="RHEA-COMP:10219"/>
        <dbReference type="Rhea" id="RHEA-COMP:10220"/>
        <dbReference type="ChEBI" id="CHEBI:15378"/>
        <dbReference type="ChEBI" id="CHEBI:57856"/>
        <dbReference type="ChEBI" id="CHEBI:59789"/>
        <dbReference type="ChEBI" id="CHEBI:74483"/>
        <dbReference type="ChEBI" id="CHEBI:82748"/>
        <dbReference type="EC" id="2.1.1.176"/>
    </reaction>
</comment>
<keyword evidence="8 13" id="KW-0949">S-adenosyl-L-methionine</keyword>
<keyword evidence="7 13" id="KW-0808">Transferase</keyword>
<dbReference type="Pfam" id="PF01189">
    <property type="entry name" value="Methyltr_RsmB-F"/>
    <property type="match status" value="1"/>
</dbReference>
<dbReference type="NCBIfam" id="TIGR00563">
    <property type="entry name" value="rsmB"/>
    <property type="match status" value="1"/>
</dbReference>
<feature type="domain" description="SAM-dependent MTase RsmB/NOP-type" evidence="14">
    <location>
        <begin position="201"/>
        <end position="469"/>
    </location>
</feature>
<evidence type="ECO:0000256" key="1">
    <source>
        <dbReference type="ARBA" id="ARBA00002724"/>
    </source>
</evidence>
<dbReference type="InterPro" id="IPR001678">
    <property type="entry name" value="MeTrfase_RsmB-F_NOP2_dom"/>
</dbReference>
<evidence type="ECO:0000256" key="4">
    <source>
        <dbReference type="ARBA" id="ARBA00022490"/>
    </source>
</evidence>
<evidence type="ECO:0000259" key="14">
    <source>
        <dbReference type="PROSITE" id="PS51686"/>
    </source>
</evidence>
<evidence type="ECO:0000313" key="16">
    <source>
        <dbReference type="Proteomes" id="UP001304461"/>
    </source>
</evidence>
<evidence type="ECO:0000256" key="8">
    <source>
        <dbReference type="ARBA" id="ARBA00022691"/>
    </source>
</evidence>
<keyword evidence="4" id="KW-0963">Cytoplasm</keyword>
<keyword evidence="16" id="KW-1185">Reference proteome</keyword>
<comment type="subcellular location">
    <subcellularLocation>
        <location evidence="2">Cytoplasm</location>
    </subcellularLocation>
</comment>
<evidence type="ECO:0000256" key="7">
    <source>
        <dbReference type="ARBA" id="ARBA00022679"/>
    </source>
</evidence>
<dbReference type="Gene3D" id="1.10.940.10">
    <property type="entry name" value="NusB-like"/>
    <property type="match status" value="1"/>
</dbReference>
<dbReference type="InterPro" id="IPR006027">
    <property type="entry name" value="NusB_RsmB_TIM44"/>
</dbReference>
<name>A0ABU5RUJ1_9CYAN</name>
<dbReference type="PANTHER" id="PTHR22807">
    <property type="entry name" value="NOP2 YEAST -RELATED NOL1/NOP2/FMU SUN DOMAIN-CONTAINING"/>
    <property type="match status" value="1"/>
</dbReference>
<gene>
    <name evidence="15" type="ORF">VB738_09375</name>
</gene>
<feature type="binding site" evidence="13">
    <location>
        <position position="343"/>
    </location>
    <ligand>
        <name>S-adenosyl-L-methionine</name>
        <dbReference type="ChEBI" id="CHEBI:59789"/>
    </ligand>
</feature>
<dbReference type="Gene3D" id="3.40.50.150">
    <property type="entry name" value="Vaccinia Virus protein VP39"/>
    <property type="match status" value="1"/>
</dbReference>
<evidence type="ECO:0000256" key="11">
    <source>
        <dbReference type="ARBA" id="ARBA00031088"/>
    </source>
</evidence>
<dbReference type="SUPFAM" id="SSF48013">
    <property type="entry name" value="NusB-like"/>
    <property type="match status" value="1"/>
</dbReference>
<evidence type="ECO:0000256" key="5">
    <source>
        <dbReference type="ARBA" id="ARBA00022552"/>
    </source>
</evidence>
<dbReference type="InterPro" id="IPR049560">
    <property type="entry name" value="MeTrfase_RsmB-F_NOP2_cat"/>
</dbReference>
<dbReference type="InterPro" id="IPR054728">
    <property type="entry name" value="RsmB-like_ferredoxin"/>
</dbReference>
<evidence type="ECO:0000256" key="13">
    <source>
        <dbReference type="PROSITE-ProRule" id="PRU01023"/>
    </source>
</evidence>
<evidence type="ECO:0000256" key="9">
    <source>
        <dbReference type="ARBA" id="ARBA00022884"/>
    </source>
</evidence>
<dbReference type="EMBL" id="JAYGHX010000005">
    <property type="protein sequence ID" value="MEA5391469.1"/>
    <property type="molecule type" value="Genomic_DNA"/>
</dbReference>
<protein>
    <recommendedName>
        <fullName evidence="3">16S rRNA (cytosine(967)-C(5))-methyltransferase</fullName>
        <ecNumber evidence="3">2.1.1.176</ecNumber>
    </recommendedName>
    <alternativeName>
        <fullName evidence="10">16S rRNA m5C967 methyltransferase</fullName>
    </alternativeName>
    <alternativeName>
        <fullName evidence="11">rRNA (cytosine-C(5)-)-methyltransferase RsmB</fullName>
    </alternativeName>
</protein>
<feature type="binding site" evidence="13">
    <location>
        <position position="316"/>
    </location>
    <ligand>
        <name>S-adenosyl-L-methionine</name>
        <dbReference type="ChEBI" id="CHEBI:59789"/>
    </ligand>
</feature>
<dbReference type="InterPro" id="IPR004573">
    <property type="entry name" value="rRNA_ssu_MeTfrase_B"/>
</dbReference>
<comment type="similarity">
    <text evidence="13">Belongs to the class I-like SAM-binding methyltransferase superfamily. RsmB/NOP family.</text>
</comment>
<comment type="caution">
    <text evidence="15">The sequence shown here is derived from an EMBL/GenBank/DDBJ whole genome shotgun (WGS) entry which is preliminary data.</text>
</comment>
<evidence type="ECO:0000256" key="3">
    <source>
        <dbReference type="ARBA" id="ARBA00012140"/>
    </source>
</evidence>
<dbReference type="PANTHER" id="PTHR22807:SF53">
    <property type="entry name" value="RIBOSOMAL RNA SMALL SUBUNIT METHYLTRANSFERASE B-RELATED"/>
    <property type="match status" value="1"/>
</dbReference>
<evidence type="ECO:0000313" key="15">
    <source>
        <dbReference type="EMBL" id="MEA5391469.1"/>
    </source>
</evidence>
<dbReference type="Pfam" id="PF22458">
    <property type="entry name" value="RsmF-B_ferredox"/>
    <property type="match status" value="1"/>
</dbReference>
<dbReference type="InterPro" id="IPR035926">
    <property type="entry name" value="NusB-like_sf"/>
</dbReference>
<evidence type="ECO:0000256" key="6">
    <source>
        <dbReference type="ARBA" id="ARBA00022603"/>
    </source>
</evidence>
<keyword evidence="5" id="KW-0698">rRNA processing</keyword>
<comment type="function">
    <text evidence="1">Specifically methylates the cytosine at position 967 (m5C967) of 16S rRNA.</text>
</comment>
<dbReference type="EC" id="2.1.1.176" evidence="3"/>
<feature type="binding site" evidence="13">
    <location>
        <begin position="292"/>
        <end position="298"/>
    </location>
    <ligand>
        <name>S-adenosyl-L-methionine</name>
        <dbReference type="ChEBI" id="CHEBI:59789"/>
    </ligand>
</feature>
<dbReference type="SUPFAM" id="SSF53335">
    <property type="entry name" value="S-adenosyl-L-methionine-dependent methyltransferases"/>
    <property type="match status" value="1"/>
</dbReference>
<dbReference type="NCBIfam" id="NF011493">
    <property type="entry name" value="PRK14901.1"/>
    <property type="match status" value="1"/>
</dbReference>
<dbReference type="InterPro" id="IPR029063">
    <property type="entry name" value="SAM-dependent_MTases_sf"/>
</dbReference>
<dbReference type="PROSITE" id="PS51686">
    <property type="entry name" value="SAM_MT_RSMB_NOP"/>
    <property type="match status" value="1"/>
</dbReference>